<protein>
    <submittedName>
        <fullName evidence="1">Uncharacterized protein</fullName>
    </submittedName>
</protein>
<sequence length="89" mass="10289">MKLSKRDLLTGHNLKGQLKEKLRSMMILLILQTDFAPNEEEPLTLEKEVDPVKPYNYTYQNSTLMKLSNTIPKAISDQLERAKEVKDNV</sequence>
<keyword evidence="2" id="KW-1185">Reference proteome</keyword>
<accession>A0ABQ5A6E4</accession>
<evidence type="ECO:0000313" key="2">
    <source>
        <dbReference type="Proteomes" id="UP001151760"/>
    </source>
</evidence>
<comment type="caution">
    <text evidence="1">The sequence shown here is derived from an EMBL/GenBank/DDBJ whole genome shotgun (WGS) entry which is preliminary data.</text>
</comment>
<reference evidence="1" key="2">
    <citation type="submission" date="2022-01" db="EMBL/GenBank/DDBJ databases">
        <authorList>
            <person name="Yamashiro T."/>
            <person name="Shiraishi A."/>
            <person name="Satake H."/>
            <person name="Nakayama K."/>
        </authorList>
    </citation>
    <scope>NUCLEOTIDE SEQUENCE</scope>
</reference>
<proteinExistence type="predicted"/>
<reference evidence="1" key="1">
    <citation type="journal article" date="2022" name="Int. J. Mol. Sci.">
        <title>Draft Genome of Tanacetum Coccineum: Genomic Comparison of Closely Related Tanacetum-Family Plants.</title>
        <authorList>
            <person name="Yamashiro T."/>
            <person name="Shiraishi A."/>
            <person name="Nakayama K."/>
            <person name="Satake H."/>
        </authorList>
    </citation>
    <scope>NUCLEOTIDE SEQUENCE</scope>
</reference>
<gene>
    <name evidence="1" type="ORF">Tco_0804254</name>
</gene>
<name>A0ABQ5A6E4_9ASTR</name>
<evidence type="ECO:0000313" key="1">
    <source>
        <dbReference type="EMBL" id="GJS97286.1"/>
    </source>
</evidence>
<dbReference type="EMBL" id="BQNB010011950">
    <property type="protein sequence ID" value="GJS97286.1"/>
    <property type="molecule type" value="Genomic_DNA"/>
</dbReference>
<organism evidence="1 2">
    <name type="scientific">Tanacetum coccineum</name>
    <dbReference type="NCBI Taxonomy" id="301880"/>
    <lineage>
        <taxon>Eukaryota</taxon>
        <taxon>Viridiplantae</taxon>
        <taxon>Streptophyta</taxon>
        <taxon>Embryophyta</taxon>
        <taxon>Tracheophyta</taxon>
        <taxon>Spermatophyta</taxon>
        <taxon>Magnoliopsida</taxon>
        <taxon>eudicotyledons</taxon>
        <taxon>Gunneridae</taxon>
        <taxon>Pentapetalae</taxon>
        <taxon>asterids</taxon>
        <taxon>campanulids</taxon>
        <taxon>Asterales</taxon>
        <taxon>Asteraceae</taxon>
        <taxon>Asteroideae</taxon>
        <taxon>Anthemideae</taxon>
        <taxon>Anthemidinae</taxon>
        <taxon>Tanacetum</taxon>
    </lineage>
</organism>
<dbReference type="Proteomes" id="UP001151760">
    <property type="component" value="Unassembled WGS sequence"/>
</dbReference>